<evidence type="ECO:0000313" key="7">
    <source>
        <dbReference type="Ensembl" id="ENSCVAP00000032512.1"/>
    </source>
</evidence>
<dbReference type="InterPro" id="IPR050143">
    <property type="entry name" value="TRIM/RBCC"/>
</dbReference>
<dbReference type="InterPro" id="IPR003613">
    <property type="entry name" value="Ubox_domain"/>
</dbReference>
<keyword evidence="2 4" id="KW-0863">Zinc-finger</keyword>
<evidence type="ECO:0000313" key="8">
    <source>
        <dbReference type="Proteomes" id="UP000265020"/>
    </source>
</evidence>
<keyword evidence="3" id="KW-0862">Zinc</keyword>
<dbReference type="InterPro" id="IPR017907">
    <property type="entry name" value="Znf_RING_CS"/>
</dbReference>
<evidence type="ECO:0000256" key="4">
    <source>
        <dbReference type="PROSITE-ProRule" id="PRU00024"/>
    </source>
</evidence>
<dbReference type="InterPro" id="IPR013083">
    <property type="entry name" value="Znf_RING/FYVE/PHD"/>
</dbReference>
<organism evidence="7 8">
    <name type="scientific">Cyprinodon variegatus</name>
    <name type="common">Sheepshead minnow</name>
    <dbReference type="NCBI Taxonomy" id="28743"/>
    <lineage>
        <taxon>Eukaryota</taxon>
        <taxon>Metazoa</taxon>
        <taxon>Chordata</taxon>
        <taxon>Craniata</taxon>
        <taxon>Vertebrata</taxon>
        <taxon>Euteleostomi</taxon>
        <taxon>Actinopterygii</taxon>
        <taxon>Neopterygii</taxon>
        <taxon>Teleostei</taxon>
        <taxon>Neoteleostei</taxon>
        <taxon>Acanthomorphata</taxon>
        <taxon>Ovalentaria</taxon>
        <taxon>Atherinomorphae</taxon>
        <taxon>Cyprinodontiformes</taxon>
        <taxon>Cyprinodontidae</taxon>
        <taxon>Cyprinodon</taxon>
    </lineage>
</organism>
<dbReference type="SMART" id="SM00184">
    <property type="entry name" value="RING"/>
    <property type="match status" value="1"/>
</dbReference>
<feature type="domain" description="B box-type" evidence="6">
    <location>
        <begin position="79"/>
        <end position="120"/>
    </location>
</feature>
<dbReference type="Gene3D" id="3.30.40.10">
    <property type="entry name" value="Zinc/RING finger domain, C3HC4 (zinc finger)"/>
    <property type="match status" value="1"/>
</dbReference>
<evidence type="ECO:0000256" key="2">
    <source>
        <dbReference type="ARBA" id="ARBA00022771"/>
    </source>
</evidence>
<dbReference type="PROSITE" id="PS00518">
    <property type="entry name" value="ZF_RING_1"/>
    <property type="match status" value="1"/>
</dbReference>
<proteinExistence type="predicted"/>
<protein>
    <recommendedName>
        <fullName evidence="9">RING-type domain-containing protein</fullName>
    </recommendedName>
</protein>
<evidence type="ECO:0008006" key="9">
    <source>
        <dbReference type="Google" id="ProtNLM"/>
    </source>
</evidence>
<name>A0A3Q2EJF2_CYPVA</name>
<dbReference type="Gene3D" id="3.30.160.60">
    <property type="entry name" value="Classic Zinc Finger"/>
    <property type="match status" value="1"/>
</dbReference>
<reference evidence="7" key="1">
    <citation type="submission" date="2025-08" db="UniProtKB">
        <authorList>
            <consortium name="Ensembl"/>
        </authorList>
    </citation>
    <scope>IDENTIFICATION</scope>
</reference>
<dbReference type="SUPFAM" id="SSF57850">
    <property type="entry name" value="RING/U-box"/>
    <property type="match status" value="1"/>
</dbReference>
<dbReference type="GeneTree" id="ENSGT00970000193390"/>
<dbReference type="InterPro" id="IPR000315">
    <property type="entry name" value="Znf_B-box"/>
</dbReference>
<dbReference type="GO" id="GO:0004842">
    <property type="term" value="F:ubiquitin-protein transferase activity"/>
    <property type="evidence" value="ECO:0007669"/>
    <property type="project" value="InterPro"/>
</dbReference>
<dbReference type="GO" id="GO:0016567">
    <property type="term" value="P:protein ubiquitination"/>
    <property type="evidence" value="ECO:0007669"/>
    <property type="project" value="InterPro"/>
</dbReference>
<dbReference type="Pfam" id="PF13445">
    <property type="entry name" value="zf-RING_UBOX"/>
    <property type="match status" value="1"/>
</dbReference>
<keyword evidence="1" id="KW-0479">Metal-binding</keyword>
<dbReference type="Pfam" id="PF00643">
    <property type="entry name" value="zf-B_box"/>
    <property type="match status" value="1"/>
</dbReference>
<evidence type="ECO:0000256" key="1">
    <source>
        <dbReference type="ARBA" id="ARBA00022723"/>
    </source>
</evidence>
<dbReference type="PROSITE" id="PS50089">
    <property type="entry name" value="ZF_RING_2"/>
    <property type="match status" value="1"/>
</dbReference>
<keyword evidence="8" id="KW-1185">Reference proteome</keyword>
<dbReference type="InterPro" id="IPR027370">
    <property type="entry name" value="Znf-RING_euk"/>
</dbReference>
<accession>A0A3Q2EJF2</accession>
<evidence type="ECO:0000259" key="5">
    <source>
        <dbReference type="PROSITE" id="PS50089"/>
    </source>
</evidence>
<dbReference type="SMART" id="SM00504">
    <property type="entry name" value="Ubox"/>
    <property type="match status" value="1"/>
</dbReference>
<dbReference type="AlphaFoldDB" id="A0A3Q2EJF2"/>
<dbReference type="Proteomes" id="UP000265020">
    <property type="component" value="Unassembled WGS sequence"/>
</dbReference>
<dbReference type="PANTHER" id="PTHR24103">
    <property type="entry name" value="E3 UBIQUITIN-PROTEIN LIGASE TRIM"/>
    <property type="match status" value="1"/>
</dbReference>
<feature type="domain" description="RING-type" evidence="5">
    <location>
        <begin position="22"/>
        <end position="62"/>
    </location>
</feature>
<dbReference type="GO" id="GO:0008270">
    <property type="term" value="F:zinc ion binding"/>
    <property type="evidence" value="ECO:0007669"/>
    <property type="project" value="UniProtKB-KW"/>
</dbReference>
<dbReference type="OMA" id="HAGHIRC"/>
<dbReference type="SUPFAM" id="SSF57845">
    <property type="entry name" value="B-box zinc-binding domain"/>
    <property type="match status" value="1"/>
</dbReference>
<dbReference type="Ensembl" id="ENSCVAT00000028383.1">
    <property type="protein sequence ID" value="ENSCVAP00000032512.1"/>
    <property type="gene ID" value="ENSCVAG00000022587.1"/>
</dbReference>
<sequence length="287" mass="34219">QLPCQKNTLFFRMSAVTEDLCCPICQDIFKDPVVISCSHSFCKTCLQKWWKEKKTLECPICKRKSSRSDPPRNLVLKNLCEAYERPNNHRLKIFCLDHQQPVCVICRDSKIHNQHHFRPLNEAAQEKREELQKFLKPLQEKLTRMEEAKGDGEKTVKFIKLQSQQTEKQIKEQFHKLYQFLQQEEKAKVAALRNVIVPYCNNLNQFHVVSLYPFIKKVIKSIKHIYRESVLCEILEREGLTYTQRLFQQREESCEGSRVTKNHQTAFLCNKHKKIYLQQNKWKKKNH</sequence>
<dbReference type="PROSITE" id="PS50119">
    <property type="entry name" value="ZF_BBOX"/>
    <property type="match status" value="1"/>
</dbReference>
<evidence type="ECO:0000259" key="6">
    <source>
        <dbReference type="PROSITE" id="PS50119"/>
    </source>
</evidence>
<dbReference type="InterPro" id="IPR001841">
    <property type="entry name" value="Znf_RING"/>
</dbReference>
<evidence type="ECO:0000256" key="3">
    <source>
        <dbReference type="ARBA" id="ARBA00022833"/>
    </source>
</evidence>
<reference evidence="7" key="2">
    <citation type="submission" date="2025-09" db="UniProtKB">
        <authorList>
            <consortium name="Ensembl"/>
        </authorList>
    </citation>
    <scope>IDENTIFICATION</scope>
</reference>